<reference evidence="1" key="1">
    <citation type="submission" date="2023-05" db="EMBL/GenBank/DDBJ databases">
        <authorList>
            <consortium name="ELIXIR-Norway"/>
        </authorList>
    </citation>
    <scope>NUCLEOTIDE SEQUENCE</scope>
</reference>
<sequence>MRNLPALQEVPSVSPAFRARLLLAIFPINAVFPSYRLDLCVLSTGAMSLSLAEFRSLEEAPCSRLRWDCPSIISHLYLSPVALSARTAPGQALSTDAECCTTLSRQAALPKVRVLPQGKKKATEPRLLPGGHPPVQSDQQPTTTARLTPQLCSSLRPPETQRPTSKPGTSPKRPAHPVTSRREEKRLDQEPPS</sequence>
<proteinExistence type="predicted"/>
<reference evidence="1" key="2">
    <citation type="submission" date="2025-03" db="EMBL/GenBank/DDBJ databases">
        <authorList>
            <consortium name="ELIXIR-Norway"/>
            <consortium name="Elixir Norway"/>
        </authorList>
    </citation>
    <scope>NUCLEOTIDE SEQUENCE</scope>
</reference>
<dbReference type="Proteomes" id="UP001162501">
    <property type="component" value="Chromosome 30"/>
</dbReference>
<dbReference type="EMBL" id="OX596114">
    <property type="protein sequence ID" value="CAN0466221.1"/>
    <property type="molecule type" value="Genomic_DNA"/>
</dbReference>
<organism evidence="1 2">
    <name type="scientific">Rangifer tarandus platyrhynchus</name>
    <name type="common">Svalbard reindeer</name>
    <dbReference type="NCBI Taxonomy" id="3082113"/>
    <lineage>
        <taxon>Eukaryota</taxon>
        <taxon>Metazoa</taxon>
        <taxon>Chordata</taxon>
        <taxon>Craniata</taxon>
        <taxon>Vertebrata</taxon>
        <taxon>Euteleostomi</taxon>
        <taxon>Mammalia</taxon>
        <taxon>Eutheria</taxon>
        <taxon>Laurasiatheria</taxon>
        <taxon>Artiodactyla</taxon>
        <taxon>Ruminantia</taxon>
        <taxon>Pecora</taxon>
        <taxon>Cervidae</taxon>
        <taxon>Odocoileinae</taxon>
        <taxon>Rangifer</taxon>
    </lineage>
</organism>
<protein>
    <submittedName>
        <fullName evidence="1">Uncharacterized protein</fullName>
    </submittedName>
</protein>
<name>A0AC59ZMA7_RANTA</name>
<evidence type="ECO:0000313" key="2">
    <source>
        <dbReference type="Proteomes" id="UP001162501"/>
    </source>
</evidence>
<accession>A0AC59ZMA7</accession>
<gene>
    <name evidence="1" type="ORF">MRATA1EN22A_LOCUS20300</name>
</gene>
<evidence type="ECO:0000313" key="1">
    <source>
        <dbReference type="EMBL" id="CAN0466221.1"/>
    </source>
</evidence>